<dbReference type="Gene3D" id="3.10.290.10">
    <property type="entry name" value="RNA-binding S4 domain"/>
    <property type="match status" value="1"/>
</dbReference>
<evidence type="ECO:0000256" key="2">
    <source>
        <dbReference type="ARBA" id="ARBA00023235"/>
    </source>
</evidence>
<keyword evidence="3" id="KW-0694">RNA-binding</keyword>
<feature type="region of interest" description="Disordered" evidence="5">
    <location>
        <begin position="281"/>
        <end position="421"/>
    </location>
</feature>
<feature type="compositionally biased region" description="Basic residues" evidence="5">
    <location>
        <begin position="1"/>
        <end position="10"/>
    </location>
</feature>
<evidence type="ECO:0000256" key="5">
    <source>
        <dbReference type="SAM" id="MobiDB-lite"/>
    </source>
</evidence>
<dbReference type="InterPro" id="IPR002942">
    <property type="entry name" value="S4_RNA-bd"/>
</dbReference>
<keyword evidence="8" id="KW-1185">Reference proteome</keyword>
<dbReference type="InterPro" id="IPR036986">
    <property type="entry name" value="S4_RNA-bd_sf"/>
</dbReference>
<dbReference type="SUPFAM" id="SSF55120">
    <property type="entry name" value="Pseudouridine synthase"/>
    <property type="match status" value="1"/>
</dbReference>
<dbReference type="InterPro" id="IPR018496">
    <property type="entry name" value="PsdUridine_synth_RsuA/RluB_CS"/>
</dbReference>
<dbReference type="AlphaFoldDB" id="A0A5C5ZHI0"/>
<dbReference type="InterPro" id="IPR020103">
    <property type="entry name" value="PsdUridine_synth_cat_dom_sf"/>
</dbReference>
<evidence type="ECO:0000313" key="7">
    <source>
        <dbReference type="EMBL" id="TWT86812.1"/>
    </source>
</evidence>
<comment type="similarity">
    <text evidence="1 4">Belongs to the pseudouridine synthase RsuA family.</text>
</comment>
<comment type="caution">
    <text evidence="7">The sequence shown here is derived from an EMBL/GenBank/DDBJ whole genome shotgun (WGS) entry which is preliminary data.</text>
</comment>
<evidence type="ECO:0000256" key="4">
    <source>
        <dbReference type="RuleBase" id="RU003887"/>
    </source>
</evidence>
<dbReference type="PROSITE" id="PS50889">
    <property type="entry name" value="S4"/>
    <property type="match status" value="1"/>
</dbReference>
<dbReference type="Gene3D" id="3.30.70.580">
    <property type="entry name" value="Pseudouridine synthase I, catalytic domain, N-terminal subdomain"/>
    <property type="match status" value="1"/>
</dbReference>
<feature type="region of interest" description="Disordered" evidence="5">
    <location>
        <begin position="1"/>
        <end position="56"/>
    </location>
</feature>
<dbReference type="GO" id="GO:0000455">
    <property type="term" value="P:enzyme-directed rRNA pseudouridine synthesis"/>
    <property type="evidence" value="ECO:0007669"/>
    <property type="project" value="UniProtKB-ARBA"/>
</dbReference>
<dbReference type="CDD" id="cd00165">
    <property type="entry name" value="S4"/>
    <property type="match status" value="1"/>
</dbReference>
<dbReference type="SMART" id="SM00363">
    <property type="entry name" value="S4"/>
    <property type="match status" value="1"/>
</dbReference>
<dbReference type="PANTHER" id="PTHR47683">
    <property type="entry name" value="PSEUDOURIDINE SYNTHASE FAMILY PROTEIN-RELATED"/>
    <property type="match status" value="1"/>
</dbReference>
<evidence type="ECO:0000259" key="6">
    <source>
        <dbReference type="SMART" id="SM00363"/>
    </source>
</evidence>
<dbReference type="PANTHER" id="PTHR47683:SF2">
    <property type="entry name" value="RNA-BINDING S4 DOMAIN-CONTAINING PROTEIN"/>
    <property type="match status" value="1"/>
</dbReference>
<dbReference type="GO" id="GO:0003723">
    <property type="term" value="F:RNA binding"/>
    <property type="evidence" value="ECO:0007669"/>
    <property type="project" value="UniProtKB-KW"/>
</dbReference>
<dbReference type="InterPro" id="IPR000748">
    <property type="entry name" value="PsdUridine_synth_RsuA/RluB/E/F"/>
</dbReference>
<dbReference type="FunFam" id="3.10.290.10:FF:000003">
    <property type="entry name" value="Pseudouridine synthase"/>
    <property type="match status" value="1"/>
</dbReference>
<dbReference type="EC" id="5.4.99.-" evidence="4"/>
<dbReference type="NCBIfam" id="TIGR00093">
    <property type="entry name" value="pseudouridine synthase"/>
    <property type="match status" value="1"/>
</dbReference>
<sequence>MPPRPRRPGTSRRPGAGGGPGKKKPAPGKPRAPKTTARSGAPKRAKVIQPPREDGERLQKVLAAAGIASRRECEEFIQEGRVTVDGVVVSELGARVDPFKQQIMFDGEALPRARKRYFALNKPEGVVCTARDPSGRPRVTDLLPPEIGRVFNVGRLDMASEGLILLTNDGELANRLTHPRYEVEKVYHVQVAGVPTQETLAELRRGVYLAEGKAHFVDAKVKGRKKNGSILELVLDEGRNREIRRVLARVGHKVQRLTRVAVGAVKLGQLPKGAYRELTPEEIKSLRSDRGGKKAESKEDEGRKAGRGRAPKRKSAAEKPAAAPKKAAPRPGSAAAGPRVIGGDDAPAEEKKTSRPKKAGFKKKVGPTKQQLAEKAGKKTAGLRAAAKKAAAKKEAAKKAKGKKAVKKSNAKNSAKGGRKR</sequence>
<dbReference type="EMBL" id="SJPQ01000004">
    <property type="protein sequence ID" value="TWT86812.1"/>
    <property type="molecule type" value="Genomic_DNA"/>
</dbReference>
<accession>A0A5C5ZHI0</accession>
<feature type="compositionally biased region" description="Basic and acidic residues" evidence="5">
    <location>
        <begin position="281"/>
        <end position="304"/>
    </location>
</feature>
<dbReference type="GO" id="GO:0120159">
    <property type="term" value="F:rRNA pseudouridine synthase activity"/>
    <property type="evidence" value="ECO:0007669"/>
    <property type="project" value="UniProtKB-ARBA"/>
</dbReference>
<feature type="compositionally biased region" description="Basic residues" evidence="5">
    <location>
        <begin position="354"/>
        <end position="366"/>
    </location>
</feature>
<dbReference type="InterPro" id="IPR020094">
    <property type="entry name" value="TruA/RsuA/RluB/E/F_N"/>
</dbReference>
<evidence type="ECO:0000313" key="8">
    <source>
        <dbReference type="Proteomes" id="UP000315440"/>
    </source>
</evidence>
<dbReference type="CDD" id="cd02870">
    <property type="entry name" value="PseudoU_synth_RsuA_like"/>
    <property type="match status" value="1"/>
</dbReference>
<dbReference type="InterPro" id="IPR050343">
    <property type="entry name" value="RsuA_PseudoU_synthase"/>
</dbReference>
<dbReference type="Pfam" id="PF01479">
    <property type="entry name" value="S4"/>
    <property type="match status" value="1"/>
</dbReference>
<proteinExistence type="inferred from homology"/>
<dbReference type="InterPro" id="IPR006145">
    <property type="entry name" value="PsdUridine_synth_RsuA/RluA"/>
</dbReference>
<feature type="compositionally biased region" description="Low complexity" evidence="5">
    <location>
        <begin position="318"/>
        <end position="339"/>
    </location>
</feature>
<dbReference type="Proteomes" id="UP000315440">
    <property type="component" value="Unassembled WGS sequence"/>
</dbReference>
<dbReference type="SUPFAM" id="SSF55174">
    <property type="entry name" value="Alpha-L RNA-binding motif"/>
    <property type="match status" value="1"/>
</dbReference>
<feature type="domain" description="RNA-binding S4" evidence="6">
    <location>
        <begin position="56"/>
        <end position="118"/>
    </location>
</feature>
<feature type="compositionally biased region" description="Basic residues" evidence="5">
    <location>
        <begin position="399"/>
        <end position="410"/>
    </location>
</feature>
<evidence type="ECO:0000256" key="3">
    <source>
        <dbReference type="PROSITE-ProRule" id="PRU00182"/>
    </source>
</evidence>
<feature type="compositionally biased region" description="Basic residues" evidence="5">
    <location>
        <begin position="305"/>
        <end position="314"/>
    </location>
</feature>
<gene>
    <name evidence="7" type="primary">rluB</name>
    <name evidence="7" type="ORF">Mal64_36420</name>
</gene>
<reference evidence="7 8" key="1">
    <citation type="submission" date="2019-02" db="EMBL/GenBank/DDBJ databases">
        <title>Deep-cultivation of Planctomycetes and their phenomic and genomic characterization uncovers novel biology.</title>
        <authorList>
            <person name="Wiegand S."/>
            <person name="Jogler M."/>
            <person name="Boedeker C."/>
            <person name="Pinto D."/>
            <person name="Vollmers J."/>
            <person name="Rivas-Marin E."/>
            <person name="Kohn T."/>
            <person name="Peeters S.H."/>
            <person name="Heuer A."/>
            <person name="Rast P."/>
            <person name="Oberbeckmann S."/>
            <person name="Bunk B."/>
            <person name="Jeske O."/>
            <person name="Meyerdierks A."/>
            <person name="Storesund J.E."/>
            <person name="Kallscheuer N."/>
            <person name="Luecker S."/>
            <person name="Lage O.M."/>
            <person name="Pohl T."/>
            <person name="Merkel B.J."/>
            <person name="Hornburger P."/>
            <person name="Mueller R.-W."/>
            <person name="Bruemmer F."/>
            <person name="Labrenz M."/>
            <person name="Spormann A.M."/>
            <person name="Op Den Camp H."/>
            <person name="Overmann J."/>
            <person name="Amann R."/>
            <person name="Jetten M.S.M."/>
            <person name="Mascher T."/>
            <person name="Medema M.H."/>
            <person name="Devos D.P."/>
            <person name="Kaster A.-K."/>
            <person name="Ovreas L."/>
            <person name="Rohde M."/>
            <person name="Galperin M.Y."/>
            <person name="Jogler C."/>
        </authorList>
    </citation>
    <scope>NUCLEOTIDE SEQUENCE [LARGE SCALE GENOMIC DNA]</scope>
    <source>
        <strain evidence="7 8">Mal64</strain>
    </source>
</reference>
<dbReference type="InterPro" id="IPR042092">
    <property type="entry name" value="PsdUridine_s_RsuA/RluB/E/F_cat"/>
</dbReference>
<feature type="compositionally biased region" description="Low complexity" evidence="5">
    <location>
        <begin position="411"/>
        <end position="421"/>
    </location>
</feature>
<name>A0A5C5ZHI0_9BACT</name>
<protein>
    <recommendedName>
        <fullName evidence="4">Pseudouridine synthase</fullName>
        <ecNumber evidence="4">5.4.99.-</ecNumber>
    </recommendedName>
</protein>
<organism evidence="7 8">
    <name type="scientific">Pseudobythopirellula maris</name>
    <dbReference type="NCBI Taxonomy" id="2527991"/>
    <lineage>
        <taxon>Bacteria</taxon>
        <taxon>Pseudomonadati</taxon>
        <taxon>Planctomycetota</taxon>
        <taxon>Planctomycetia</taxon>
        <taxon>Pirellulales</taxon>
        <taxon>Lacipirellulaceae</taxon>
        <taxon>Pseudobythopirellula</taxon>
    </lineage>
</organism>
<dbReference type="PROSITE" id="PS01149">
    <property type="entry name" value="PSI_RSU"/>
    <property type="match status" value="1"/>
</dbReference>
<dbReference type="Pfam" id="PF00849">
    <property type="entry name" value="PseudoU_synth_2"/>
    <property type="match status" value="1"/>
</dbReference>
<evidence type="ECO:0000256" key="1">
    <source>
        <dbReference type="ARBA" id="ARBA00008348"/>
    </source>
</evidence>
<dbReference type="Gene3D" id="3.30.70.1560">
    <property type="entry name" value="Alpha-L RNA-binding motif"/>
    <property type="match status" value="1"/>
</dbReference>
<keyword evidence="2 4" id="KW-0413">Isomerase</keyword>